<dbReference type="Gene3D" id="3.40.210.20">
    <property type="entry name" value="MvaI/BcnI restriction endonuclease, catalytic domain"/>
    <property type="match status" value="1"/>
</dbReference>
<evidence type="ECO:0000313" key="3">
    <source>
        <dbReference type="EMBL" id="KIF49288.1"/>
    </source>
</evidence>
<feature type="domain" description="Glyoxalase-related protein" evidence="2">
    <location>
        <begin position="5"/>
        <end position="52"/>
    </location>
</feature>
<name>A0A0C1VHZ5_9VIBR</name>
<gene>
    <name evidence="3" type="ORF">H735_25835</name>
</gene>
<dbReference type="AlphaFoldDB" id="A0A0C1VHZ5"/>
<dbReference type="Gene3D" id="3.30.70.3570">
    <property type="entry name" value="MvaI/BcnI restriction endonuclease, recognition domain"/>
    <property type="match status" value="1"/>
</dbReference>
<dbReference type="Proteomes" id="UP000031586">
    <property type="component" value="Unassembled WGS sequence"/>
</dbReference>
<accession>A0A0C1VHZ5</accession>
<dbReference type="CDD" id="cd22347">
    <property type="entry name" value="PDDEXK_nuclease"/>
    <property type="match status" value="1"/>
</dbReference>
<evidence type="ECO:0000259" key="1">
    <source>
        <dbReference type="Pfam" id="PF15515"/>
    </source>
</evidence>
<proteinExistence type="predicted"/>
<dbReference type="InterPro" id="IPR043004">
    <property type="entry name" value="MvaI_BcnI_cat"/>
</dbReference>
<dbReference type="InterPro" id="IPR043005">
    <property type="entry name" value="MvaI_BcnI_rec"/>
</dbReference>
<comment type="caution">
    <text evidence="3">The sequence shown here is derived from an EMBL/GenBank/DDBJ whole genome shotgun (WGS) entry which is preliminary data.</text>
</comment>
<dbReference type="InterPro" id="IPR045517">
    <property type="entry name" value="Glyoxalase_8"/>
</dbReference>
<feature type="domain" description="MvaI/BcnI restriction endonuclease" evidence="1">
    <location>
        <begin position="255"/>
        <end position="472"/>
    </location>
</feature>
<organism evidence="3 4">
    <name type="scientific">Vibrio owensii CAIM 1854 = LMG 25443</name>
    <dbReference type="NCBI Taxonomy" id="1229493"/>
    <lineage>
        <taxon>Bacteria</taxon>
        <taxon>Pseudomonadati</taxon>
        <taxon>Pseudomonadota</taxon>
        <taxon>Gammaproteobacteria</taxon>
        <taxon>Vibrionales</taxon>
        <taxon>Vibrionaceae</taxon>
        <taxon>Vibrio</taxon>
    </lineage>
</organism>
<reference evidence="3 4" key="1">
    <citation type="submission" date="2014-07" db="EMBL/GenBank/DDBJ databases">
        <title>Unique and conserved regions in Vibrio harveyi and related species in comparison with the shrimp pathogen Vibrio harveyi CAIM 1792.</title>
        <authorList>
            <person name="Espinoza-Valles I."/>
            <person name="Vora G."/>
            <person name="Leekitcharoenphon P."/>
            <person name="Ussery D."/>
            <person name="Hoj L."/>
            <person name="Gomez-Gil B."/>
        </authorList>
    </citation>
    <scope>NUCLEOTIDE SEQUENCE [LARGE SCALE GENOMIC DNA]</scope>
    <source>
        <strain evidence="4">CAIM 1854 / LMG 25443</strain>
    </source>
</reference>
<evidence type="ECO:0000259" key="2">
    <source>
        <dbReference type="Pfam" id="PF20066"/>
    </source>
</evidence>
<dbReference type="Pfam" id="PF15515">
    <property type="entry name" value="MvaI_BcnI"/>
    <property type="match status" value="1"/>
</dbReference>
<protein>
    <submittedName>
        <fullName evidence="3">Uncharacterized protein</fullName>
    </submittedName>
</protein>
<dbReference type="InterPro" id="IPR029127">
    <property type="entry name" value="MvaI_BcnI"/>
</dbReference>
<sequence>MSKDKKSLPTISRLKQRAKALKKAQNISHSEALNKLSHEYGFQSWSDLNEFLIKQEQTSIPTPTPSTTFVEYEDVSMSEKDFAVLEKERSTELELSHKKKVNENKKVLTRLGLEFSIFEPTITGLKKSILDATQTVRSHFELENFHFYWEQKQGPDYKVVKEAILVSEFSQVKSKVSLYRPMTKQGDPRMWFRGLTKFANAGDQIAIVIDEQRALLFNLSDVCLEEQLKRESSEIGKVLTLQVKESNEVATELLDKLRALAASQFSALRKGDTAIGYTLETMLGIEANSSKKPDYKGIELKSGRGSTNRTTLFAQVADWSLSPCKKSAEILNKYGYQREEDFKLYCTVSTQKENSQGLSFIYNQSKDQLEEWSNKSELVAVWPGDLLRNRLKEKHAETFWVEAKSEMVEGVEQFQLLSVTHTKAPIVSQLLPLIEAGVITMDHLIKRSGKTGRVSEKGPLFKMDKKNLSLLFPEPSKYDLI</sequence>
<dbReference type="Pfam" id="PF20066">
    <property type="entry name" value="Glyoxalase_8"/>
    <property type="match status" value="1"/>
</dbReference>
<dbReference type="EMBL" id="JPRD01000056">
    <property type="protein sequence ID" value="KIF49288.1"/>
    <property type="molecule type" value="Genomic_DNA"/>
</dbReference>
<evidence type="ECO:0000313" key="4">
    <source>
        <dbReference type="Proteomes" id="UP000031586"/>
    </source>
</evidence>
<dbReference type="PATRIC" id="fig|1229493.5.peg.4743"/>